<dbReference type="InterPro" id="IPR036249">
    <property type="entry name" value="Thioredoxin-like_sf"/>
</dbReference>
<dbReference type="InterPro" id="IPR013766">
    <property type="entry name" value="Thioredoxin_domain"/>
</dbReference>
<evidence type="ECO:0000313" key="7">
    <source>
        <dbReference type="EMBL" id="XBX74748.1"/>
    </source>
</evidence>
<dbReference type="SUPFAM" id="SSF51905">
    <property type="entry name" value="FAD/NAD(P)-binding domain"/>
    <property type="match status" value="1"/>
</dbReference>
<evidence type="ECO:0000256" key="3">
    <source>
        <dbReference type="ARBA" id="ARBA00023002"/>
    </source>
</evidence>
<dbReference type="InterPro" id="IPR050097">
    <property type="entry name" value="Ferredoxin-NADP_redctase_2"/>
</dbReference>
<dbReference type="RefSeq" id="WP_350343497.1">
    <property type="nucleotide sequence ID" value="NZ_CP158367.1"/>
</dbReference>
<keyword evidence="4" id="KW-0676">Redox-active center</keyword>
<dbReference type="NCBIfam" id="TIGR01292">
    <property type="entry name" value="TRX_reduct"/>
    <property type="match status" value="1"/>
</dbReference>
<keyword evidence="3 4" id="KW-0560">Oxidoreductase</keyword>
<evidence type="ECO:0000259" key="5">
    <source>
        <dbReference type="Pfam" id="PF00085"/>
    </source>
</evidence>
<evidence type="ECO:0000259" key="6">
    <source>
        <dbReference type="Pfam" id="PF07992"/>
    </source>
</evidence>
<reference evidence="7" key="1">
    <citation type="journal article" date="2013" name="Extremophiles">
        <title>Proteinivorax tanatarense gen. nov., sp. nov., an anaerobic, haloalkaliphilic, proteolytic bacterium isolated from a decaying algal bloom, and proposal of Proteinivoraceae fam. nov.</title>
        <authorList>
            <person name="Kevbrin V."/>
            <person name="Boltyanskaya Y."/>
            <person name="Zhilina T."/>
            <person name="Kolganova T."/>
            <person name="Lavrentjeva E."/>
            <person name="Kuznetsov B."/>
        </authorList>
    </citation>
    <scope>NUCLEOTIDE SEQUENCE</scope>
    <source>
        <strain evidence="7">Z-910T</strain>
    </source>
</reference>
<name>A0AAU7VL24_9FIRM</name>
<accession>A0AAU7VL24</accession>
<dbReference type="InterPro" id="IPR005982">
    <property type="entry name" value="Thioredox_Rdtase"/>
</dbReference>
<dbReference type="GO" id="GO:0019430">
    <property type="term" value="P:removal of superoxide radicals"/>
    <property type="evidence" value="ECO:0007669"/>
    <property type="project" value="UniProtKB-UniRule"/>
</dbReference>
<comment type="subunit">
    <text evidence="4">Homodimer.</text>
</comment>
<dbReference type="AlphaFoldDB" id="A0AAU7VL24"/>
<feature type="domain" description="FAD/NAD(P)-binding" evidence="6">
    <location>
        <begin position="5"/>
        <end position="295"/>
    </location>
</feature>
<protein>
    <recommendedName>
        <fullName evidence="4">Thioredoxin reductase</fullName>
        <ecNumber evidence="4">1.8.1.9</ecNumber>
    </recommendedName>
</protein>
<dbReference type="Gene3D" id="3.50.50.60">
    <property type="entry name" value="FAD/NAD(P)-binding domain"/>
    <property type="match status" value="2"/>
</dbReference>
<keyword evidence="2 4" id="KW-0285">Flavoprotein</keyword>
<dbReference type="Pfam" id="PF07992">
    <property type="entry name" value="Pyr_redox_2"/>
    <property type="match status" value="1"/>
</dbReference>
<dbReference type="PRINTS" id="PR00469">
    <property type="entry name" value="PNDRDTASEII"/>
</dbReference>
<dbReference type="EMBL" id="CP158367">
    <property type="protein sequence ID" value="XBX74748.1"/>
    <property type="molecule type" value="Genomic_DNA"/>
</dbReference>
<dbReference type="EC" id="1.8.1.9" evidence="4"/>
<dbReference type="GO" id="GO:0004791">
    <property type="term" value="F:thioredoxin-disulfide reductase (NADPH) activity"/>
    <property type="evidence" value="ECO:0007669"/>
    <property type="project" value="UniProtKB-UniRule"/>
</dbReference>
<dbReference type="PANTHER" id="PTHR48105">
    <property type="entry name" value="THIOREDOXIN REDUCTASE 1-RELATED-RELATED"/>
    <property type="match status" value="1"/>
</dbReference>
<gene>
    <name evidence="7" type="primary">trxB</name>
    <name evidence="7" type="ORF">PRVXT_002806</name>
</gene>
<reference evidence="7" key="2">
    <citation type="submission" date="2024-06" db="EMBL/GenBank/DDBJ databases">
        <authorList>
            <person name="Petrova K.O."/>
            <person name="Toshchakov S.V."/>
            <person name="Boltjanskaja Y.V."/>
            <person name="Kevbrin V."/>
        </authorList>
    </citation>
    <scope>NUCLEOTIDE SEQUENCE</scope>
    <source>
        <strain evidence="7">Z-910T</strain>
    </source>
</reference>
<dbReference type="InterPro" id="IPR036188">
    <property type="entry name" value="FAD/NAD-bd_sf"/>
</dbReference>
<sequence length="404" mass="44435">MEKVYDMTIIGAGPGGLAAGIYGSRSKLSTLVIEKGKVGGQAATTEEMENYPGFFGKTTGPELTAKMEEHAKLFGTEFVKDQVENIIDEGFAKRIKTKNGDEYLTKTIVISTGAEPRVLGVKGEGALRGKGVSYCATCDADFFEDLDVVVVGNGDSAIEEALFLTKFAAKVTVIVIHDEGVLDATPVIAERAFKNPKIEFVWNSVLEEIKGDGIVEGVSVKNLKTKEISELEANGVFIYVGTVPKTDFLKDVIKLDDRGYIITNEMMETSKDGIYAVGDVRQKFLRQVVTAAADGAIAATSAEKYIAEEEMFKEEVLEADKPVVVYFWSPGNEESLDLMAELEKEIDTDKYKLVKIDTYRNMRISRRYEISEIPSLIIFKDGNPSLTLKDNVTKEKVSESLSKF</sequence>
<evidence type="ECO:0000256" key="1">
    <source>
        <dbReference type="ARBA" id="ARBA00009333"/>
    </source>
</evidence>
<comment type="cofactor">
    <cofactor evidence="4">
        <name>FAD</name>
        <dbReference type="ChEBI" id="CHEBI:57692"/>
    </cofactor>
</comment>
<feature type="domain" description="Thioredoxin" evidence="5">
    <location>
        <begin position="308"/>
        <end position="401"/>
    </location>
</feature>
<comment type="catalytic activity">
    <reaction evidence="4">
        <text>[thioredoxin]-dithiol + NADP(+) = [thioredoxin]-disulfide + NADPH + H(+)</text>
        <dbReference type="Rhea" id="RHEA:20345"/>
        <dbReference type="Rhea" id="RHEA-COMP:10698"/>
        <dbReference type="Rhea" id="RHEA-COMP:10700"/>
        <dbReference type="ChEBI" id="CHEBI:15378"/>
        <dbReference type="ChEBI" id="CHEBI:29950"/>
        <dbReference type="ChEBI" id="CHEBI:50058"/>
        <dbReference type="ChEBI" id="CHEBI:57783"/>
        <dbReference type="ChEBI" id="CHEBI:58349"/>
        <dbReference type="EC" id="1.8.1.9"/>
    </reaction>
</comment>
<dbReference type="InterPro" id="IPR023753">
    <property type="entry name" value="FAD/NAD-binding_dom"/>
</dbReference>
<comment type="similarity">
    <text evidence="1 4">Belongs to the class-II pyridine nucleotide-disulfide oxidoreductase family.</text>
</comment>
<keyword evidence="4" id="KW-0274">FAD</keyword>
<dbReference type="GO" id="GO:0005737">
    <property type="term" value="C:cytoplasm"/>
    <property type="evidence" value="ECO:0007669"/>
    <property type="project" value="InterPro"/>
</dbReference>
<dbReference type="Gene3D" id="3.40.30.10">
    <property type="entry name" value="Glutaredoxin"/>
    <property type="match status" value="1"/>
</dbReference>
<dbReference type="Pfam" id="PF00085">
    <property type="entry name" value="Thioredoxin"/>
    <property type="match status" value="1"/>
</dbReference>
<dbReference type="SUPFAM" id="SSF52833">
    <property type="entry name" value="Thioredoxin-like"/>
    <property type="match status" value="1"/>
</dbReference>
<evidence type="ECO:0000256" key="2">
    <source>
        <dbReference type="ARBA" id="ARBA00022630"/>
    </source>
</evidence>
<dbReference type="PRINTS" id="PR00368">
    <property type="entry name" value="FADPNR"/>
</dbReference>
<organism evidence="7">
    <name type="scientific">Proteinivorax tanatarense</name>
    <dbReference type="NCBI Taxonomy" id="1260629"/>
    <lineage>
        <taxon>Bacteria</taxon>
        <taxon>Bacillati</taxon>
        <taxon>Bacillota</taxon>
        <taxon>Clostridia</taxon>
        <taxon>Eubacteriales</taxon>
        <taxon>Proteinivoracaceae</taxon>
        <taxon>Proteinivorax</taxon>
    </lineage>
</organism>
<evidence type="ECO:0000256" key="4">
    <source>
        <dbReference type="RuleBase" id="RU003880"/>
    </source>
</evidence>
<proteinExistence type="inferred from homology"/>